<keyword evidence="2" id="KW-1133">Transmembrane helix</keyword>
<dbReference type="Gene3D" id="3.30.1490.480">
    <property type="entry name" value="Endolytic murein transglycosylase"/>
    <property type="match status" value="1"/>
</dbReference>
<gene>
    <name evidence="3" type="ORF">H8700_09340</name>
</gene>
<keyword evidence="4" id="KW-1185">Reference proteome</keyword>
<comment type="caution">
    <text evidence="3">The sequence shown here is derived from an EMBL/GenBank/DDBJ whole genome shotgun (WGS) entry which is preliminary data.</text>
</comment>
<name>A0ABR7MVT7_9FIRM</name>
<accession>A0ABR7MVT7</accession>
<reference evidence="3 4" key="1">
    <citation type="submission" date="2020-08" db="EMBL/GenBank/DDBJ databases">
        <title>Genome public.</title>
        <authorList>
            <person name="Liu C."/>
            <person name="Sun Q."/>
        </authorList>
    </citation>
    <scope>NUCLEOTIDE SEQUENCE [LARGE SCALE GENOMIC DNA]</scope>
    <source>
        <strain evidence="3 4">BX3</strain>
    </source>
</reference>
<keyword evidence="2" id="KW-0812">Transmembrane</keyword>
<proteinExistence type="predicted"/>
<keyword evidence="2" id="KW-0472">Membrane</keyword>
<dbReference type="RefSeq" id="WP_249305328.1">
    <property type="nucleotide sequence ID" value="NZ_JACRSW010000032.1"/>
</dbReference>
<evidence type="ECO:0000313" key="4">
    <source>
        <dbReference type="Proteomes" id="UP000637513"/>
    </source>
</evidence>
<feature type="region of interest" description="Disordered" evidence="1">
    <location>
        <begin position="53"/>
        <end position="112"/>
    </location>
</feature>
<evidence type="ECO:0000256" key="2">
    <source>
        <dbReference type="SAM" id="Phobius"/>
    </source>
</evidence>
<feature type="compositionally biased region" description="Low complexity" evidence="1">
    <location>
        <begin position="81"/>
        <end position="95"/>
    </location>
</feature>
<protein>
    <submittedName>
        <fullName evidence="3">Uncharacterized protein</fullName>
    </submittedName>
</protein>
<evidence type="ECO:0000256" key="1">
    <source>
        <dbReference type="SAM" id="MobiDB-lite"/>
    </source>
</evidence>
<organism evidence="3 4">
    <name type="scientific">Jutongia hominis</name>
    <dbReference type="NCBI Taxonomy" id="2763664"/>
    <lineage>
        <taxon>Bacteria</taxon>
        <taxon>Bacillati</taxon>
        <taxon>Bacillota</taxon>
        <taxon>Clostridia</taxon>
        <taxon>Lachnospirales</taxon>
        <taxon>Lachnospiraceae</taxon>
        <taxon>Jutongia</taxon>
    </lineage>
</organism>
<feature type="transmembrane region" description="Helical" evidence="2">
    <location>
        <begin position="6"/>
        <end position="27"/>
    </location>
</feature>
<sequence length="187" mass="20902">MNKKSFLRGFGSGVLFTAVILGTSAMLRTSDSYVRSRALKLGMVEKPQKEETLFATQTPQPSVLPTQTNAKDDAKSKSEKTTSATPHTSASTTKTSNKKQEKKMDTEKKRLEKDLKAEEKKLKISDGEWSSDVSKELEKLGIIDDSKKFDKYLNQNGYSHLINSGTYHVSVDDTYEELAKKITGNRK</sequence>
<dbReference type="EMBL" id="JACRSW010000032">
    <property type="protein sequence ID" value="MBC8557907.1"/>
    <property type="molecule type" value="Genomic_DNA"/>
</dbReference>
<evidence type="ECO:0000313" key="3">
    <source>
        <dbReference type="EMBL" id="MBC8557907.1"/>
    </source>
</evidence>
<feature type="compositionally biased region" description="Basic and acidic residues" evidence="1">
    <location>
        <begin position="98"/>
        <end position="112"/>
    </location>
</feature>
<dbReference type="Proteomes" id="UP000637513">
    <property type="component" value="Unassembled WGS sequence"/>
</dbReference>
<feature type="compositionally biased region" description="Polar residues" evidence="1">
    <location>
        <begin position="54"/>
        <end position="69"/>
    </location>
</feature>
<feature type="compositionally biased region" description="Basic and acidic residues" evidence="1">
    <location>
        <begin position="70"/>
        <end position="80"/>
    </location>
</feature>